<sequence>MLKSIILSTLLVSGSLFASDLKAEFTDAKWDGMTVPKDEVCSNFNESKIGSTPPLKVSNIPSGTAKLVFTYSDKTFTKMDNGGHGIVAYKVAADAKEISVPAQGGETFELVDGFEVVTAHTGTRFKKTPGAYLAPCSGGKGNTYKVGIEALDSANKSLASTELVLGKF</sequence>
<reference evidence="2 3" key="1">
    <citation type="submission" date="2019-08" db="EMBL/GenBank/DDBJ databases">
        <title>Complete genome sequence of Arcobacter acticola.</title>
        <authorList>
            <person name="Miller W."/>
        </authorList>
    </citation>
    <scope>NUCLEOTIDE SEQUENCE [LARGE SCALE GENOMIC DNA]</scope>
    <source>
        <strain evidence="2 3">KCTC 52212</strain>
    </source>
</reference>
<dbReference type="Gene3D" id="3.90.280.10">
    <property type="entry name" value="PEBP-like"/>
    <property type="match status" value="1"/>
</dbReference>
<name>A0A6M8EQ57_9BACT</name>
<keyword evidence="3" id="KW-1185">Reference proteome</keyword>
<gene>
    <name evidence="2" type="ORF">AACT_2071</name>
</gene>
<dbReference type="AlphaFoldDB" id="A0A6M8EQ57"/>
<organism evidence="2 3">
    <name type="scientific">Arcobacter acticola</name>
    <dbReference type="NCBI Taxonomy" id="1849015"/>
    <lineage>
        <taxon>Bacteria</taxon>
        <taxon>Pseudomonadati</taxon>
        <taxon>Campylobacterota</taxon>
        <taxon>Epsilonproteobacteria</taxon>
        <taxon>Campylobacterales</taxon>
        <taxon>Arcobacteraceae</taxon>
        <taxon>Arcobacter</taxon>
    </lineage>
</organism>
<feature type="chain" id="PRO_5027028502" evidence="1">
    <location>
        <begin position="19"/>
        <end position="168"/>
    </location>
</feature>
<protein>
    <submittedName>
        <fullName evidence="2">Uncharacterized protein</fullName>
    </submittedName>
</protein>
<dbReference type="Proteomes" id="UP000503483">
    <property type="component" value="Chromosome"/>
</dbReference>
<evidence type="ECO:0000313" key="2">
    <source>
        <dbReference type="EMBL" id="QKE29201.1"/>
    </source>
</evidence>
<feature type="signal peptide" evidence="1">
    <location>
        <begin position="1"/>
        <end position="18"/>
    </location>
</feature>
<dbReference type="RefSeq" id="WP_172126760.1">
    <property type="nucleotide sequence ID" value="NZ_CP042652.1"/>
</dbReference>
<evidence type="ECO:0000256" key="1">
    <source>
        <dbReference type="SAM" id="SignalP"/>
    </source>
</evidence>
<keyword evidence="1" id="KW-0732">Signal</keyword>
<dbReference type="EMBL" id="CP042652">
    <property type="protein sequence ID" value="QKE29201.1"/>
    <property type="molecule type" value="Genomic_DNA"/>
</dbReference>
<evidence type="ECO:0000313" key="3">
    <source>
        <dbReference type="Proteomes" id="UP000503483"/>
    </source>
</evidence>
<dbReference type="InterPro" id="IPR036610">
    <property type="entry name" value="PEBP-like_sf"/>
</dbReference>
<proteinExistence type="predicted"/>
<dbReference type="KEGG" id="paco:AACT_2071"/>
<accession>A0A6M8EQ57</accession>